<dbReference type="AlphaFoldDB" id="A0A8S1NF83"/>
<gene>
    <name evidence="3" type="ORF">PSON_ATCC_30995.1.T0530039</name>
</gene>
<evidence type="ECO:0000313" key="4">
    <source>
        <dbReference type="Proteomes" id="UP000692954"/>
    </source>
</evidence>
<feature type="coiled-coil region" evidence="1">
    <location>
        <begin position="294"/>
        <end position="363"/>
    </location>
</feature>
<keyword evidence="4" id="KW-1185">Reference proteome</keyword>
<proteinExistence type="predicted"/>
<keyword evidence="1" id="KW-0175">Coiled coil</keyword>
<feature type="region of interest" description="Disordered" evidence="2">
    <location>
        <begin position="381"/>
        <end position="404"/>
    </location>
</feature>
<feature type="coiled-coil region" evidence="1">
    <location>
        <begin position="157"/>
        <end position="191"/>
    </location>
</feature>
<name>A0A8S1NF83_9CILI</name>
<evidence type="ECO:0000256" key="2">
    <source>
        <dbReference type="SAM" id="MobiDB-lite"/>
    </source>
</evidence>
<evidence type="ECO:0000256" key="1">
    <source>
        <dbReference type="SAM" id="Coils"/>
    </source>
</evidence>
<evidence type="ECO:0000313" key="3">
    <source>
        <dbReference type="EMBL" id="CAD8088671.1"/>
    </source>
</evidence>
<dbReference type="EMBL" id="CAJJDN010000053">
    <property type="protein sequence ID" value="CAD8088671.1"/>
    <property type="molecule type" value="Genomic_DNA"/>
</dbReference>
<accession>A0A8S1NF83</accession>
<organism evidence="3 4">
    <name type="scientific">Paramecium sonneborni</name>
    <dbReference type="NCBI Taxonomy" id="65129"/>
    <lineage>
        <taxon>Eukaryota</taxon>
        <taxon>Sar</taxon>
        <taxon>Alveolata</taxon>
        <taxon>Ciliophora</taxon>
        <taxon>Intramacronucleata</taxon>
        <taxon>Oligohymenophorea</taxon>
        <taxon>Peniculida</taxon>
        <taxon>Parameciidae</taxon>
        <taxon>Paramecium</taxon>
    </lineage>
</organism>
<feature type="coiled-coil region" evidence="1">
    <location>
        <begin position="6"/>
        <end position="126"/>
    </location>
</feature>
<feature type="compositionally biased region" description="Low complexity" evidence="2">
    <location>
        <begin position="229"/>
        <end position="241"/>
    </location>
</feature>
<sequence length="487" mass="57137">MSLEILDYLKQENQQLQEQVRELQGLLQLNKQALKVLMPQTSDEQHKGLLTVLKNLQEENETLQIKIEKLVKERNEAQCDQLINQQITEEVQRQEKDLVASLQQKMQGLQESLMSAESKLAKMEELKPEYDEVAGVVIKFKEVCDPDLIGLKMHNEIQMLNEQLLIEQKQKQKLMKEKQNIQGLNLRLMNELLQQKSVAHAGNKLIFMNQDPEQLVDFQARALKLINNSSSSESPSSKSSEAPLDSNYSPKIQQFQMNSTKGTVIPKLDLTRAKQIQEINAKRQMQQTQKPLNDIQSMERIQKLEKALDELRKNHQREMILNKTLQAHNDELQRYCDDMEHRIKLLTNSNLRYQERAKKMNANYKFLHQFYLNHKDLLPTTSLSSSHQRQTSANQIEDEQSQSKQFDIDEMESPIQRQNNNEPQIQQQQLVSSVYYYMPNNKDESVKYLLQTAQQIYSTIYERVNRVIQDEPQCKHRFRSFSEIIIN</sequence>
<feature type="region of interest" description="Disordered" evidence="2">
    <location>
        <begin position="228"/>
        <end position="247"/>
    </location>
</feature>
<dbReference type="OrthoDB" id="298151at2759"/>
<feature type="compositionally biased region" description="Polar residues" evidence="2">
    <location>
        <begin position="381"/>
        <end position="395"/>
    </location>
</feature>
<protein>
    <submittedName>
        <fullName evidence="3">Uncharacterized protein</fullName>
    </submittedName>
</protein>
<reference evidence="3" key="1">
    <citation type="submission" date="2021-01" db="EMBL/GenBank/DDBJ databases">
        <authorList>
            <consortium name="Genoscope - CEA"/>
            <person name="William W."/>
        </authorList>
    </citation>
    <scope>NUCLEOTIDE SEQUENCE</scope>
</reference>
<comment type="caution">
    <text evidence="3">The sequence shown here is derived from an EMBL/GenBank/DDBJ whole genome shotgun (WGS) entry which is preliminary data.</text>
</comment>
<dbReference type="Proteomes" id="UP000692954">
    <property type="component" value="Unassembled WGS sequence"/>
</dbReference>